<dbReference type="InterPro" id="IPR013762">
    <property type="entry name" value="Integrase-like_cat_sf"/>
</dbReference>
<evidence type="ECO:0000259" key="4">
    <source>
        <dbReference type="PROSITE" id="PS51900"/>
    </source>
</evidence>
<feature type="domain" description="Core-binding (CB)" evidence="4">
    <location>
        <begin position="48"/>
        <end position="131"/>
    </location>
</feature>
<keyword evidence="2" id="KW-0233">DNA recombination</keyword>
<dbReference type="PROSITE" id="PS51900">
    <property type="entry name" value="CB"/>
    <property type="match status" value="1"/>
</dbReference>
<dbReference type="SUPFAM" id="SSF56349">
    <property type="entry name" value="DNA breaking-rejoining enzymes"/>
    <property type="match status" value="1"/>
</dbReference>
<dbReference type="InterPro" id="IPR011010">
    <property type="entry name" value="DNA_brk_join_enz"/>
</dbReference>
<dbReference type="Gene3D" id="1.10.443.10">
    <property type="entry name" value="Intergrase catalytic core"/>
    <property type="match status" value="1"/>
</dbReference>
<keyword evidence="1 3" id="KW-0238">DNA-binding</keyword>
<proteinExistence type="predicted"/>
<dbReference type="KEGG" id="svn:CP980_09405"/>
<dbReference type="SUPFAM" id="SSF47823">
    <property type="entry name" value="lambda integrase-like, N-terminal domain"/>
    <property type="match status" value="1"/>
</dbReference>
<dbReference type="AlphaFoldDB" id="A0A5J6JC12"/>
<dbReference type="Pfam" id="PF02899">
    <property type="entry name" value="Phage_int_SAM_1"/>
    <property type="match status" value="1"/>
</dbReference>
<dbReference type="InterPro" id="IPR004107">
    <property type="entry name" value="Integrase_SAM-like_N"/>
</dbReference>
<dbReference type="GO" id="GO:0015074">
    <property type="term" value="P:DNA integration"/>
    <property type="evidence" value="ECO:0007669"/>
    <property type="project" value="InterPro"/>
</dbReference>
<dbReference type="Gene3D" id="1.10.150.130">
    <property type="match status" value="1"/>
</dbReference>
<dbReference type="InterPro" id="IPR010998">
    <property type="entry name" value="Integrase_recombinase_N"/>
</dbReference>
<dbReference type="EMBL" id="CP023692">
    <property type="protein sequence ID" value="QEV45256.1"/>
    <property type="molecule type" value="Genomic_DNA"/>
</dbReference>
<sequence>MGDGGTPSGSGADALAAWEDLSERERALGFRDRQPILLSPLGRVDARMTEIFRRGRFAVKALGTQESYVTDLRLFFTFLWQRGLNWDQATAEDLEDWEDWRLRGAGNPSLIGGSKWGRELAAMRLFYDLAVERQYMQVSPVRTRSVVTRDGAIAEVAELAPKDVRASNVKWLTPRAYRLWRDVGLGGLLPSGLEDESWRGRNDGRDTAFADLVYSTGLRRRESGTLLTAELPPLGDRRYYAGNVAKAVAKRAGRFFYASHGALQGVETYRITTRAQAVRRAQHRGLYEQVEGRRIVEEVSRRGLVRWTETSGQGGRAHLDTLTDRQRLLLFVRGEDGLEPAMVWLAESGLPMRYRGWSKVFERASDRCQAHDLGVWATPHMLRHSMALRVLLALNRALDRRLGLDPAQRRNYEDIYGNVWVMVKDLLGHASEETTREVYLEPLRGLQLESLLNDEDNPSNEELLADLAARTGLIVDAA</sequence>
<evidence type="ECO:0000313" key="5">
    <source>
        <dbReference type="EMBL" id="QEV45256.1"/>
    </source>
</evidence>
<protein>
    <submittedName>
        <fullName evidence="5">Integrase</fullName>
    </submittedName>
</protein>
<gene>
    <name evidence="5" type="ORF">CP980_09405</name>
</gene>
<dbReference type="PANTHER" id="PTHR30349">
    <property type="entry name" value="PHAGE INTEGRASE-RELATED"/>
    <property type="match status" value="1"/>
</dbReference>
<dbReference type="InterPro" id="IPR050090">
    <property type="entry name" value="Tyrosine_recombinase_XerCD"/>
</dbReference>
<reference evidence="5 6" key="1">
    <citation type="submission" date="2017-09" db="EMBL/GenBank/DDBJ databases">
        <authorList>
            <person name="Lee N."/>
            <person name="Cho B.-K."/>
        </authorList>
    </citation>
    <scope>NUCLEOTIDE SEQUENCE [LARGE SCALE GENOMIC DNA]</scope>
    <source>
        <strain evidence="5 6">ATCC 27476</strain>
    </source>
</reference>
<keyword evidence="6" id="KW-1185">Reference proteome</keyword>
<dbReference type="PANTHER" id="PTHR30349:SF64">
    <property type="entry name" value="PROPHAGE INTEGRASE INTD-RELATED"/>
    <property type="match status" value="1"/>
</dbReference>
<dbReference type="GO" id="GO:0006310">
    <property type="term" value="P:DNA recombination"/>
    <property type="evidence" value="ECO:0007669"/>
    <property type="project" value="UniProtKB-KW"/>
</dbReference>
<evidence type="ECO:0000313" key="6">
    <source>
        <dbReference type="Proteomes" id="UP000325563"/>
    </source>
</evidence>
<organism evidence="5 6">
    <name type="scientific">Streptomyces vinaceus</name>
    <dbReference type="NCBI Taxonomy" id="1960"/>
    <lineage>
        <taxon>Bacteria</taxon>
        <taxon>Bacillati</taxon>
        <taxon>Actinomycetota</taxon>
        <taxon>Actinomycetes</taxon>
        <taxon>Kitasatosporales</taxon>
        <taxon>Streptomycetaceae</taxon>
        <taxon>Streptomyces</taxon>
    </lineage>
</organism>
<evidence type="ECO:0000256" key="1">
    <source>
        <dbReference type="ARBA" id="ARBA00023125"/>
    </source>
</evidence>
<dbReference type="Proteomes" id="UP000325563">
    <property type="component" value="Chromosome"/>
</dbReference>
<evidence type="ECO:0000256" key="2">
    <source>
        <dbReference type="ARBA" id="ARBA00023172"/>
    </source>
</evidence>
<name>A0A5J6JC12_STRVI</name>
<evidence type="ECO:0000256" key="3">
    <source>
        <dbReference type="PROSITE-ProRule" id="PRU01248"/>
    </source>
</evidence>
<dbReference type="GO" id="GO:0003677">
    <property type="term" value="F:DNA binding"/>
    <property type="evidence" value="ECO:0007669"/>
    <property type="project" value="UniProtKB-UniRule"/>
</dbReference>
<dbReference type="InterPro" id="IPR044068">
    <property type="entry name" value="CB"/>
</dbReference>
<accession>A0A5J6JC12</accession>